<dbReference type="HOGENOM" id="CLU_1626032_0_0_12"/>
<evidence type="ECO:0000313" key="1">
    <source>
        <dbReference type="EMBL" id="AFG38710.1"/>
    </source>
</evidence>
<dbReference type="eggNOG" id="ENOG502ZDWF">
    <property type="taxonomic scope" value="Bacteria"/>
</dbReference>
<dbReference type="OrthoDB" id="9836269at2"/>
<dbReference type="AlphaFoldDB" id="H9UMG7"/>
<name>H9UMG7_SPIAZ</name>
<dbReference type="KEGG" id="sfc:Spiaf_2684"/>
<sequence length="163" mass="18134">MSSTPFDESLLQDELTRFAQLQRLVADSSSLIYLDRLGQLQSVMQVLELVSVPGVAEETGFALDLPLFTDLPAGASVDQRIIAAARQQQLPVLSDDRHILRAAEGSGTGFYNTGMILCYLRYRGRLDAPRAQAAWQQLESFARYAGPIRAYCRQLLQHLDKCS</sequence>
<gene>
    <name evidence="1" type="ordered locus">Spiaf_2684</name>
</gene>
<evidence type="ECO:0000313" key="2">
    <source>
        <dbReference type="Proteomes" id="UP000007383"/>
    </source>
</evidence>
<accession>H9UMG7</accession>
<dbReference type="Proteomes" id="UP000007383">
    <property type="component" value="Chromosome"/>
</dbReference>
<dbReference type="PATRIC" id="fig|889378.3.peg.2658"/>
<organism evidence="1 2">
    <name type="scientific">Spirochaeta africana (strain ATCC 700263 / DSM 8902 / Z-7692)</name>
    <dbReference type="NCBI Taxonomy" id="889378"/>
    <lineage>
        <taxon>Bacteria</taxon>
        <taxon>Pseudomonadati</taxon>
        <taxon>Spirochaetota</taxon>
        <taxon>Spirochaetia</taxon>
        <taxon>Spirochaetales</taxon>
        <taxon>Spirochaetaceae</taxon>
        <taxon>Spirochaeta</taxon>
    </lineage>
</organism>
<proteinExistence type="predicted"/>
<dbReference type="RefSeq" id="WP_014456692.1">
    <property type="nucleotide sequence ID" value="NC_017098.1"/>
</dbReference>
<keyword evidence="2" id="KW-1185">Reference proteome</keyword>
<reference evidence="2" key="1">
    <citation type="journal article" date="2013" name="Stand. Genomic Sci.">
        <title>Complete genome sequence of the halophilic bacterium Spirochaeta africana type strain (Z-7692(T)) from the alkaline Lake Magadi in the East African Rift.</title>
        <authorList>
            <person name="Liolos K."/>
            <person name="Abt B."/>
            <person name="Scheuner C."/>
            <person name="Teshima H."/>
            <person name="Held B."/>
            <person name="Lapidus A."/>
            <person name="Nolan M."/>
            <person name="Lucas S."/>
            <person name="Deshpande S."/>
            <person name="Cheng J.F."/>
            <person name="Tapia R."/>
            <person name="Goodwin L.A."/>
            <person name="Pitluck S."/>
            <person name="Pagani I."/>
            <person name="Ivanova N."/>
            <person name="Mavromatis K."/>
            <person name="Mikhailova N."/>
            <person name="Huntemann M."/>
            <person name="Pati A."/>
            <person name="Chen A."/>
            <person name="Palaniappan K."/>
            <person name="Land M."/>
            <person name="Rohde M."/>
            <person name="Tindall B.J."/>
            <person name="Detter J.C."/>
            <person name="Goker M."/>
            <person name="Bristow J."/>
            <person name="Eisen J.A."/>
            <person name="Markowitz V."/>
            <person name="Hugenholtz P."/>
            <person name="Woyke T."/>
            <person name="Klenk H.P."/>
            <person name="Kyrpides N.C."/>
        </authorList>
    </citation>
    <scope>NUCLEOTIDE SEQUENCE</scope>
    <source>
        <strain evidence="2">ATCC 700263 / DSM 8902 / Z-7692</strain>
    </source>
</reference>
<protein>
    <submittedName>
        <fullName evidence="1">Uncharacterized protein</fullName>
    </submittedName>
</protein>
<dbReference type="EMBL" id="CP003282">
    <property type="protein sequence ID" value="AFG38710.1"/>
    <property type="molecule type" value="Genomic_DNA"/>
</dbReference>